<dbReference type="EMBL" id="UGQM01000001">
    <property type="protein sequence ID" value="STZ42457.1"/>
    <property type="molecule type" value="Genomic_DNA"/>
</dbReference>
<dbReference type="PROSITE" id="PS00061">
    <property type="entry name" value="ADH_SHORT"/>
    <property type="match status" value="1"/>
</dbReference>
<dbReference type="PRINTS" id="PR00081">
    <property type="entry name" value="GDHRDH"/>
</dbReference>
<reference evidence="5 6" key="1">
    <citation type="submission" date="2018-06" db="EMBL/GenBank/DDBJ databases">
        <authorList>
            <consortium name="Pathogen Informatics"/>
            <person name="Doyle S."/>
        </authorList>
    </citation>
    <scope>NUCLEOTIDE SEQUENCE [LARGE SCALE GENOMIC DNA]</scope>
    <source>
        <strain evidence="5 6">NCTC10742</strain>
    </source>
</reference>
<gene>
    <name evidence="5" type="primary">lvr_2</name>
    <name evidence="5" type="ORF">NCTC10742_01669</name>
</gene>
<organism evidence="5 6">
    <name type="scientific">Mycolicibacterium gilvum</name>
    <dbReference type="NCBI Taxonomy" id="1804"/>
    <lineage>
        <taxon>Bacteria</taxon>
        <taxon>Bacillati</taxon>
        <taxon>Actinomycetota</taxon>
        <taxon>Actinomycetes</taxon>
        <taxon>Mycobacteriales</taxon>
        <taxon>Mycobacteriaceae</taxon>
        <taxon>Mycolicibacterium</taxon>
    </lineage>
</organism>
<evidence type="ECO:0000256" key="2">
    <source>
        <dbReference type="ARBA" id="ARBA00023002"/>
    </source>
</evidence>
<dbReference type="OMA" id="AYQANVG"/>
<evidence type="ECO:0000256" key="1">
    <source>
        <dbReference type="ARBA" id="ARBA00006484"/>
    </source>
</evidence>
<dbReference type="AlphaFoldDB" id="A0A378SM31"/>
<dbReference type="PRINTS" id="PR00080">
    <property type="entry name" value="SDRFAMILY"/>
</dbReference>
<dbReference type="GO" id="GO:0016491">
    <property type="term" value="F:oxidoreductase activity"/>
    <property type="evidence" value="ECO:0007669"/>
    <property type="project" value="UniProtKB-KW"/>
</dbReference>
<dbReference type="Gene3D" id="3.40.50.720">
    <property type="entry name" value="NAD(P)-binding Rossmann-like Domain"/>
    <property type="match status" value="1"/>
</dbReference>
<protein>
    <submittedName>
        <fullName evidence="5">Short-chain dehydrogenase/reductase SDR</fullName>
        <ecNumber evidence="5">1.1.1.-</ecNumber>
    </submittedName>
</protein>
<evidence type="ECO:0000313" key="6">
    <source>
        <dbReference type="Proteomes" id="UP000254291"/>
    </source>
</evidence>
<dbReference type="Proteomes" id="UP000254291">
    <property type="component" value="Unassembled WGS sequence"/>
</dbReference>
<keyword evidence="2 5" id="KW-0560">Oxidoreductase</keyword>
<dbReference type="SMART" id="SM00822">
    <property type="entry name" value="PKS_KR"/>
    <property type="match status" value="1"/>
</dbReference>
<dbReference type="InterPro" id="IPR057326">
    <property type="entry name" value="KR_dom"/>
</dbReference>
<evidence type="ECO:0000313" key="5">
    <source>
        <dbReference type="EMBL" id="STZ42457.1"/>
    </source>
</evidence>
<evidence type="ECO:0000259" key="4">
    <source>
        <dbReference type="SMART" id="SM00822"/>
    </source>
</evidence>
<dbReference type="PANTHER" id="PTHR24321:SF8">
    <property type="entry name" value="ESTRADIOL 17-BETA-DEHYDROGENASE 8-RELATED"/>
    <property type="match status" value="1"/>
</dbReference>
<sequence length="273" mass="28234">MWAILWRVVKGLAGKGVLVTGAASGIGLATVRRLLEEGAAVVGMDVCTEAPADVPGDFTYHRGDVLDAAAVGRAVTAVVERTGRLDGVVHSAGVGGGGPIHLLPDDEWDRVVDVNLKGTFVVLRAALAQMTTQDRVTGERGSIVTLSSVEGLEGTAGGSAYNASKGGVVLLTKNAAIDYGPSGIRINAICPGFIETPLFDSVMGLPGMEGPRDGLRHEHKLRRFGRPEEVASVATFLVSAEASFVSGQAIAVDGGYTAGRDHHVTELLGLGEQ</sequence>
<comment type="similarity">
    <text evidence="1">Belongs to the short-chain dehydrogenases/reductases (SDR) family.</text>
</comment>
<dbReference type="PANTHER" id="PTHR24321">
    <property type="entry name" value="DEHYDROGENASES, SHORT CHAIN"/>
    <property type="match status" value="1"/>
</dbReference>
<dbReference type="EC" id="1.1.1.-" evidence="5"/>
<dbReference type="FunFam" id="3.40.50.720:FF:000084">
    <property type="entry name" value="Short-chain dehydrogenase reductase"/>
    <property type="match status" value="1"/>
</dbReference>
<dbReference type="SUPFAM" id="SSF51735">
    <property type="entry name" value="NAD(P)-binding Rossmann-fold domains"/>
    <property type="match status" value="1"/>
</dbReference>
<proteinExistence type="inferred from homology"/>
<dbReference type="Pfam" id="PF13561">
    <property type="entry name" value="adh_short_C2"/>
    <property type="match status" value="1"/>
</dbReference>
<evidence type="ECO:0000256" key="3">
    <source>
        <dbReference type="ARBA" id="ARBA00023027"/>
    </source>
</evidence>
<keyword evidence="3" id="KW-0520">NAD</keyword>
<dbReference type="InterPro" id="IPR020904">
    <property type="entry name" value="Sc_DH/Rdtase_CS"/>
</dbReference>
<name>A0A378SM31_9MYCO</name>
<feature type="domain" description="Ketoreductase" evidence="4">
    <location>
        <begin position="15"/>
        <end position="192"/>
    </location>
</feature>
<accession>A0A378SM31</accession>
<dbReference type="CDD" id="cd05233">
    <property type="entry name" value="SDR_c"/>
    <property type="match status" value="1"/>
</dbReference>
<dbReference type="InterPro" id="IPR036291">
    <property type="entry name" value="NAD(P)-bd_dom_sf"/>
</dbReference>
<dbReference type="InterPro" id="IPR002347">
    <property type="entry name" value="SDR_fam"/>
</dbReference>